<comment type="caution">
    <text evidence="4">The sequence shown here is derived from an EMBL/GenBank/DDBJ whole genome shotgun (WGS) entry which is preliminary data.</text>
</comment>
<dbReference type="EMBL" id="MDYQ01000133">
    <property type="protein sequence ID" value="PRP80981.1"/>
    <property type="molecule type" value="Genomic_DNA"/>
</dbReference>
<reference evidence="4 5" key="1">
    <citation type="journal article" date="2018" name="Genome Biol. Evol.">
        <title>Multiple Roots of Fruiting Body Formation in Amoebozoa.</title>
        <authorList>
            <person name="Hillmann F."/>
            <person name="Forbes G."/>
            <person name="Novohradska S."/>
            <person name="Ferling I."/>
            <person name="Riege K."/>
            <person name="Groth M."/>
            <person name="Westermann M."/>
            <person name="Marz M."/>
            <person name="Spaller T."/>
            <person name="Winckler T."/>
            <person name="Schaap P."/>
            <person name="Glockner G."/>
        </authorList>
    </citation>
    <scope>NUCLEOTIDE SEQUENCE [LARGE SCALE GENOMIC DNA]</scope>
    <source>
        <strain evidence="4 5">Jena</strain>
    </source>
</reference>
<dbReference type="CDD" id="cd04623">
    <property type="entry name" value="CBS_pair_bac_euk"/>
    <property type="match status" value="1"/>
</dbReference>
<dbReference type="SMART" id="SM00116">
    <property type="entry name" value="CBS"/>
    <property type="match status" value="4"/>
</dbReference>
<accession>A0A2P6NAL0</accession>
<dbReference type="STRING" id="1890364.A0A2P6NAL0"/>
<keyword evidence="5" id="KW-1185">Reference proteome</keyword>
<dbReference type="Gene3D" id="3.10.580.10">
    <property type="entry name" value="CBS-domain"/>
    <property type="match status" value="2"/>
</dbReference>
<dbReference type="InterPro" id="IPR044725">
    <property type="entry name" value="CBSX3_CBS_dom"/>
</dbReference>
<feature type="domain" description="CBS" evidence="3">
    <location>
        <begin position="90"/>
        <end position="151"/>
    </location>
</feature>
<sequence length="371" mass="41491">MSFRNINQVIRSISIGRTRSLLPRPTHVSRSFSTSHMKWTTSEAQHKFASEAKPSHFNAAQAGKDVKPSFQEKRGETLQNLLKSVTVQEMLDKKGKNTVVIVDENQTVYEAVKAMSDHDIGAVVVSAKGKPRGIFTERDYMTKLILKGRDSQKTPIKEVTEYQLSTVKPDTTLDQCADLMIKKIIRHLPIVGQDGSLVGMMSVRDVAEHMVNAGFLATDLQLDKNPDTVEDVFNQLGRVSSEECFVQSSDSVLKALELMEKHRIGAVFVLEGQTLAGIFTERDYLHRVRLQEKASRTTTIEEVMTSKVVVVSPAEKIGKCLDVMLKGKFRHLPVVPMVGDQEVDCGEYRTVLGIITLVDVVRFLYRLGSKQ</sequence>
<gene>
    <name evidence="4" type="ORF">PROFUN_11095</name>
</gene>
<dbReference type="PANTHER" id="PTHR43080">
    <property type="entry name" value="CBS DOMAIN-CONTAINING PROTEIN CBSX3, MITOCHONDRIAL"/>
    <property type="match status" value="1"/>
</dbReference>
<organism evidence="4 5">
    <name type="scientific">Planoprotostelium fungivorum</name>
    <dbReference type="NCBI Taxonomy" id="1890364"/>
    <lineage>
        <taxon>Eukaryota</taxon>
        <taxon>Amoebozoa</taxon>
        <taxon>Evosea</taxon>
        <taxon>Variosea</taxon>
        <taxon>Cavosteliida</taxon>
        <taxon>Cavosteliaceae</taxon>
        <taxon>Planoprotostelium</taxon>
    </lineage>
</organism>
<dbReference type="Proteomes" id="UP000241769">
    <property type="component" value="Unassembled WGS sequence"/>
</dbReference>
<feature type="domain" description="CBS" evidence="3">
    <location>
        <begin position="239"/>
        <end position="295"/>
    </location>
</feature>
<dbReference type="PROSITE" id="PS51371">
    <property type="entry name" value="CBS"/>
    <property type="match status" value="4"/>
</dbReference>
<dbReference type="PANTHER" id="PTHR43080:SF2">
    <property type="entry name" value="CBS DOMAIN-CONTAINING PROTEIN"/>
    <property type="match status" value="1"/>
</dbReference>
<evidence type="ECO:0000313" key="4">
    <source>
        <dbReference type="EMBL" id="PRP80981.1"/>
    </source>
</evidence>
<dbReference type="SUPFAM" id="SSF54631">
    <property type="entry name" value="CBS-domain pair"/>
    <property type="match status" value="2"/>
</dbReference>
<dbReference type="InParanoid" id="A0A2P6NAL0"/>
<evidence type="ECO:0000256" key="1">
    <source>
        <dbReference type="ARBA" id="ARBA00023122"/>
    </source>
</evidence>
<protein>
    <submittedName>
        <fullName evidence="4">Signal transduction protein</fullName>
    </submittedName>
</protein>
<feature type="domain" description="CBS" evidence="3">
    <location>
        <begin position="304"/>
        <end position="371"/>
    </location>
</feature>
<dbReference type="Pfam" id="PF00571">
    <property type="entry name" value="CBS"/>
    <property type="match status" value="4"/>
</dbReference>
<evidence type="ECO:0000259" key="3">
    <source>
        <dbReference type="PROSITE" id="PS51371"/>
    </source>
</evidence>
<keyword evidence="1 2" id="KW-0129">CBS domain</keyword>
<evidence type="ECO:0000256" key="2">
    <source>
        <dbReference type="PROSITE-ProRule" id="PRU00703"/>
    </source>
</evidence>
<evidence type="ECO:0000313" key="5">
    <source>
        <dbReference type="Proteomes" id="UP000241769"/>
    </source>
</evidence>
<dbReference type="InterPro" id="IPR000644">
    <property type="entry name" value="CBS_dom"/>
</dbReference>
<proteinExistence type="predicted"/>
<dbReference type="OrthoDB" id="418595at2759"/>
<name>A0A2P6NAL0_9EUKA</name>
<feature type="domain" description="CBS" evidence="3">
    <location>
        <begin position="159"/>
        <end position="218"/>
    </location>
</feature>
<dbReference type="InterPro" id="IPR051257">
    <property type="entry name" value="Diverse_CBS-Domain"/>
</dbReference>
<dbReference type="AlphaFoldDB" id="A0A2P6NAL0"/>
<dbReference type="InterPro" id="IPR046342">
    <property type="entry name" value="CBS_dom_sf"/>
</dbReference>